<gene>
    <name evidence="2" type="ORF">FF011L_54740</name>
</gene>
<evidence type="ECO:0000259" key="1">
    <source>
        <dbReference type="Pfam" id="PF07596"/>
    </source>
</evidence>
<dbReference type="EMBL" id="CP036262">
    <property type="protein sequence ID" value="QDS96662.1"/>
    <property type="molecule type" value="Genomic_DNA"/>
</dbReference>
<dbReference type="RefSeq" id="WP_218932893.1">
    <property type="nucleotide sequence ID" value="NZ_CP036262.1"/>
</dbReference>
<reference evidence="2 3" key="1">
    <citation type="submission" date="2019-02" db="EMBL/GenBank/DDBJ databases">
        <title>Deep-cultivation of Planctomycetes and their phenomic and genomic characterization uncovers novel biology.</title>
        <authorList>
            <person name="Wiegand S."/>
            <person name="Jogler M."/>
            <person name="Boedeker C."/>
            <person name="Pinto D."/>
            <person name="Vollmers J."/>
            <person name="Rivas-Marin E."/>
            <person name="Kohn T."/>
            <person name="Peeters S.H."/>
            <person name="Heuer A."/>
            <person name="Rast P."/>
            <person name="Oberbeckmann S."/>
            <person name="Bunk B."/>
            <person name="Jeske O."/>
            <person name="Meyerdierks A."/>
            <person name="Storesund J.E."/>
            <person name="Kallscheuer N."/>
            <person name="Luecker S."/>
            <person name="Lage O.M."/>
            <person name="Pohl T."/>
            <person name="Merkel B.J."/>
            <person name="Hornburger P."/>
            <person name="Mueller R.-W."/>
            <person name="Bruemmer F."/>
            <person name="Labrenz M."/>
            <person name="Spormann A.M."/>
            <person name="Op den Camp H."/>
            <person name="Overmann J."/>
            <person name="Amann R."/>
            <person name="Jetten M.S.M."/>
            <person name="Mascher T."/>
            <person name="Medema M.H."/>
            <person name="Devos D.P."/>
            <person name="Kaster A.-K."/>
            <person name="Ovreas L."/>
            <person name="Rohde M."/>
            <person name="Galperin M.Y."/>
            <person name="Jogler C."/>
        </authorList>
    </citation>
    <scope>NUCLEOTIDE SEQUENCE [LARGE SCALE GENOMIC DNA]</scope>
    <source>
        <strain evidence="2 3">FF011L</strain>
    </source>
</reference>
<organism evidence="2 3">
    <name type="scientific">Roseimaritima multifibrata</name>
    <dbReference type="NCBI Taxonomy" id="1930274"/>
    <lineage>
        <taxon>Bacteria</taxon>
        <taxon>Pseudomonadati</taxon>
        <taxon>Planctomycetota</taxon>
        <taxon>Planctomycetia</taxon>
        <taxon>Pirellulales</taxon>
        <taxon>Pirellulaceae</taxon>
        <taxon>Roseimaritima</taxon>
    </lineage>
</organism>
<dbReference type="Gene3D" id="3.30.700.10">
    <property type="entry name" value="Glycoprotein, Type 4 Pilin"/>
    <property type="match status" value="1"/>
</dbReference>
<dbReference type="KEGG" id="rml:FF011L_54740"/>
<dbReference type="PANTHER" id="PTHR30093">
    <property type="entry name" value="GENERAL SECRETION PATHWAY PROTEIN G"/>
    <property type="match status" value="1"/>
</dbReference>
<feature type="domain" description="DUF1559" evidence="1">
    <location>
        <begin position="33"/>
        <end position="291"/>
    </location>
</feature>
<dbReference type="AlphaFoldDB" id="A0A517MP57"/>
<evidence type="ECO:0000313" key="3">
    <source>
        <dbReference type="Proteomes" id="UP000320672"/>
    </source>
</evidence>
<dbReference type="InterPro" id="IPR012902">
    <property type="entry name" value="N_methyl_site"/>
</dbReference>
<dbReference type="Proteomes" id="UP000320672">
    <property type="component" value="Chromosome"/>
</dbReference>
<dbReference type="NCBIfam" id="TIGR02532">
    <property type="entry name" value="IV_pilin_GFxxxE"/>
    <property type="match status" value="1"/>
</dbReference>
<dbReference type="InterPro" id="IPR011453">
    <property type="entry name" value="DUF1559"/>
</dbReference>
<protein>
    <recommendedName>
        <fullName evidence="1">DUF1559 domain-containing protein</fullName>
    </recommendedName>
</protein>
<sequence length="333" mass="36133">MHSPKRSAFTLVELLVVIAIIGVLVGLLLPAVQSAREAARRMSCGNNLKQIGIALHNYHDTMGSFPPGWILPNGSGDARYAWGWSASILGFMEQKNVQDAASYGDTNIHTAANIPALLVALQTPISSFRCPSDVAPATNNWLAIRSQRMSTSSYVGTHNSDYWDKDGDPTQGGIFIENRGTRMADIQDGTSNTVMVGERGWQFRDASGNVLISGSAHVWGNVPGHASDWRWGYQVALGVYKSNLHGTDQTGKIYVNEVSMRGANAFSSMHPGGTQFCRADGSVSLITETIESYFNDQGVQTDASGNRDRAARARVDTLWERLIAKSDGQPLNE</sequence>
<keyword evidence="3" id="KW-1185">Reference proteome</keyword>
<dbReference type="SUPFAM" id="SSF54523">
    <property type="entry name" value="Pili subunits"/>
    <property type="match status" value="1"/>
</dbReference>
<dbReference type="Pfam" id="PF07963">
    <property type="entry name" value="N_methyl"/>
    <property type="match status" value="1"/>
</dbReference>
<name>A0A517MP57_9BACT</name>
<dbReference type="PANTHER" id="PTHR30093:SF2">
    <property type="entry name" value="TYPE II SECRETION SYSTEM PROTEIN H"/>
    <property type="match status" value="1"/>
</dbReference>
<dbReference type="InterPro" id="IPR045584">
    <property type="entry name" value="Pilin-like"/>
</dbReference>
<evidence type="ECO:0000313" key="2">
    <source>
        <dbReference type="EMBL" id="QDS96662.1"/>
    </source>
</evidence>
<proteinExistence type="predicted"/>
<accession>A0A517MP57</accession>
<dbReference type="Pfam" id="PF07596">
    <property type="entry name" value="SBP_bac_10"/>
    <property type="match status" value="1"/>
</dbReference>